<dbReference type="SUPFAM" id="SSF53448">
    <property type="entry name" value="Nucleotide-diphospho-sugar transferases"/>
    <property type="match status" value="1"/>
</dbReference>
<reference evidence="3" key="1">
    <citation type="submission" date="2018-01" db="EMBL/GenBank/DDBJ databases">
        <title>Draft Genome Sequence of the Radioresistant Bacterium Deinococcus aerius TR0125, Isolated from the Higher Atmosphere above Japan.</title>
        <authorList>
            <person name="Satoh K."/>
            <person name="Arai H."/>
            <person name="Sanzen T."/>
            <person name="Kawaguchi Y."/>
            <person name="Hayashi H."/>
            <person name="Yokobori S."/>
            <person name="Yamagishi A."/>
            <person name="Oono Y."/>
            <person name="Narumi I."/>
        </authorList>
    </citation>
    <scope>NUCLEOTIDE SEQUENCE [LARGE SCALE GENOMIC DNA]</scope>
    <source>
        <strain evidence="3">TR0125</strain>
    </source>
</reference>
<organism evidence="2 3">
    <name type="scientific">Deinococcus aerius</name>
    <dbReference type="NCBI Taxonomy" id="200253"/>
    <lineage>
        <taxon>Bacteria</taxon>
        <taxon>Thermotogati</taxon>
        <taxon>Deinococcota</taxon>
        <taxon>Deinococci</taxon>
        <taxon>Deinococcales</taxon>
        <taxon>Deinococcaceae</taxon>
        <taxon>Deinococcus</taxon>
    </lineage>
</organism>
<gene>
    <name evidence="2" type="ORF">DAERI_080139</name>
</gene>
<evidence type="ECO:0000313" key="3">
    <source>
        <dbReference type="Proteomes" id="UP000236569"/>
    </source>
</evidence>
<comment type="caution">
    <text evidence="2">The sequence shown here is derived from an EMBL/GenBank/DDBJ whole genome shotgun (WGS) entry which is preliminary data.</text>
</comment>
<dbReference type="GO" id="GO:0016020">
    <property type="term" value="C:membrane"/>
    <property type="evidence" value="ECO:0007669"/>
    <property type="project" value="UniProtKB-SubCell"/>
</dbReference>
<dbReference type="PANTHER" id="PTHR43646">
    <property type="entry name" value="GLYCOSYLTRANSFERASE"/>
    <property type="match status" value="1"/>
</dbReference>
<evidence type="ECO:0000313" key="2">
    <source>
        <dbReference type="EMBL" id="GBF06348.1"/>
    </source>
</evidence>
<keyword evidence="2" id="KW-0808">Transferase</keyword>
<dbReference type="GO" id="GO:0016757">
    <property type="term" value="F:glycosyltransferase activity"/>
    <property type="evidence" value="ECO:0007669"/>
    <property type="project" value="UniProtKB-KW"/>
</dbReference>
<proteinExistence type="predicted"/>
<dbReference type="OrthoDB" id="9800276at2"/>
<dbReference type="InterPro" id="IPR029044">
    <property type="entry name" value="Nucleotide-diphossugar_trans"/>
</dbReference>
<dbReference type="PANTHER" id="PTHR43646:SF3">
    <property type="entry name" value="SLR1566 PROTEIN"/>
    <property type="match status" value="1"/>
</dbReference>
<accession>A0A2I9DJ80</accession>
<name>A0A2I9DJ80_9DEIO</name>
<dbReference type="Gene3D" id="3.90.550.10">
    <property type="entry name" value="Spore Coat Polysaccharide Biosynthesis Protein SpsA, Chain A"/>
    <property type="match status" value="1"/>
</dbReference>
<dbReference type="EMBL" id="BFAG01000008">
    <property type="protein sequence ID" value="GBF06348.1"/>
    <property type="molecule type" value="Genomic_DNA"/>
</dbReference>
<dbReference type="AlphaFoldDB" id="A0A2I9DJ80"/>
<feature type="domain" description="Glycosyltransferase 2-like" evidence="1">
    <location>
        <begin position="53"/>
        <end position="164"/>
    </location>
</feature>
<protein>
    <submittedName>
        <fullName evidence="2">Glycosyl transferase family protein</fullName>
    </submittedName>
</protein>
<dbReference type="RefSeq" id="WP_103129724.1">
    <property type="nucleotide sequence ID" value="NZ_BFAG01000008.1"/>
</dbReference>
<dbReference type="Proteomes" id="UP000236569">
    <property type="component" value="Unassembled WGS sequence"/>
</dbReference>
<dbReference type="Pfam" id="PF00535">
    <property type="entry name" value="Glycos_transf_2"/>
    <property type="match status" value="1"/>
</dbReference>
<evidence type="ECO:0000259" key="1">
    <source>
        <dbReference type="Pfam" id="PF00535"/>
    </source>
</evidence>
<dbReference type="InterPro" id="IPR001173">
    <property type="entry name" value="Glyco_trans_2-like"/>
</dbReference>
<keyword evidence="3" id="KW-1185">Reference proteome</keyword>
<sequence>MRNRRGRSSSLADVYLGAALGFLALKGATLLLNAGVFPRLRPQAVPPHSPRVSILIPARDEAHNLPLTLPGVLAQGADEVLVLDDGSCDGTGEVARNLGARVLMGRPLPPGWFGKPWACQQLGEAANGDVLIFTDADVRWYPGALGAVLHELAAREADLLTVLPRPEDLTPGARLLTPLVDAVVLCLLPYPLLQTRWPLATTANGQVMAFRREAYAARGGHACVRAEMLEDTVFARRLKARGGRVTQALGQACVGVRMYGGYRESVAGFGKNAVGVHLNSRALMVTLGLWHGAVYTLPWLIPARSSAWQVLRLAGLLERALVNLVTGRRTPADLAEGLLGPLTPLFALPAYRLALRRRVAWKGREYTQ</sequence>